<proteinExistence type="predicted"/>
<evidence type="ECO:0000256" key="3">
    <source>
        <dbReference type="ARBA" id="ARBA00048741"/>
    </source>
</evidence>
<comment type="catalytic activity">
    <reaction evidence="3">
        <text>L-aspartate + L-glutamine + ATP + H2O = L-asparagine + L-glutamate + AMP + diphosphate + H(+)</text>
        <dbReference type="Rhea" id="RHEA:12228"/>
        <dbReference type="ChEBI" id="CHEBI:15377"/>
        <dbReference type="ChEBI" id="CHEBI:15378"/>
        <dbReference type="ChEBI" id="CHEBI:29985"/>
        <dbReference type="ChEBI" id="CHEBI:29991"/>
        <dbReference type="ChEBI" id="CHEBI:30616"/>
        <dbReference type="ChEBI" id="CHEBI:33019"/>
        <dbReference type="ChEBI" id="CHEBI:58048"/>
        <dbReference type="ChEBI" id="CHEBI:58359"/>
        <dbReference type="ChEBI" id="CHEBI:456215"/>
        <dbReference type="EC" id="6.3.5.4"/>
    </reaction>
</comment>
<dbReference type="SUPFAM" id="SSF56235">
    <property type="entry name" value="N-terminal nucleophile aminohydrolases (Ntn hydrolases)"/>
    <property type="match status" value="1"/>
</dbReference>
<evidence type="ECO:0000256" key="2">
    <source>
        <dbReference type="ARBA" id="ARBA00012737"/>
    </source>
</evidence>
<dbReference type="OrthoDB" id="9763290at2"/>
<reference evidence="5 6" key="1">
    <citation type="submission" date="2019-03" db="EMBL/GenBank/DDBJ databases">
        <title>Dyadobacter AR-3-6 sp. nov., isolated from arctic soil.</title>
        <authorList>
            <person name="Chaudhary D.K."/>
        </authorList>
    </citation>
    <scope>NUCLEOTIDE SEQUENCE [LARGE SCALE GENOMIC DNA]</scope>
    <source>
        <strain evidence="5 6">AR-3-6</strain>
    </source>
</reference>
<name>A0A4R5DKC9_9BACT</name>
<organism evidence="5 6">
    <name type="scientific">Dyadobacter psychrotolerans</name>
    <dbReference type="NCBI Taxonomy" id="2541721"/>
    <lineage>
        <taxon>Bacteria</taxon>
        <taxon>Pseudomonadati</taxon>
        <taxon>Bacteroidota</taxon>
        <taxon>Cytophagia</taxon>
        <taxon>Cytophagales</taxon>
        <taxon>Spirosomataceae</taxon>
        <taxon>Dyadobacter</taxon>
    </lineage>
</organism>
<evidence type="ECO:0000259" key="4">
    <source>
        <dbReference type="Pfam" id="PF00733"/>
    </source>
</evidence>
<dbReference type="InterPro" id="IPR001962">
    <property type="entry name" value="Asn_synthase"/>
</dbReference>
<accession>A0A4R5DKC9</accession>
<dbReference type="GO" id="GO:0004066">
    <property type="term" value="F:asparagine synthase (glutamine-hydrolyzing) activity"/>
    <property type="evidence" value="ECO:0007669"/>
    <property type="project" value="UniProtKB-EC"/>
</dbReference>
<sequence>MICQGLISFDTSFKFEQNHKAGYYKIDLPCGFFYIKDRSEDERNFYPLFFLLDGIKYEKKGLHSGYRQSLESAIEENLDKSTFVGISWDSKSQILTLISGVFGIIPIYYYFVEAKFVVFANSLPTLMSLIPLEYRPLQNKYHIAKYLSMDAKFGNAHQDTFYQNVRLVPPGNSVKISGSGVAVETYLRYNKPSSNSNEELFLAVSDTLKESVITSVGTGNVVGAHLSGGLDSSSICAFAQLAYGTGKLNTFYFDLKTKYADEIVYVEKIAELFKLDHHNVVPSNRILDYEIEYISILGRPGYGVFPNAAHGSVINKAVETGCNVLLSGHDGDSITGFGTYEYFNQFLEKRDIIGLRNALKEFAVIQPMGYLFADWESLSVEQRIRTFEKYWCFRELDRAILKQNTSKIIWLVKHFGLERDEIFGYMRRSFNKATRKYFGQKLPASLLNENLPLNDFSKQKYPYDFYGQYTDDVEGVYLTNSPDVSRDLFTLANSKGISFRFPFFYKPLFELCMSASYETKFGNGIGRNHLRQGLEGILPDEVRLRAGKGSAGAYSRRTVIDLYNQGGGDFLSSSSGVWDYIDKKKFDITWTTLNKSDLSNFNYVTCSRLIYRALSIAIWLSKK</sequence>
<evidence type="ECO:0000256" key="1">
    <source>
        <dbReference type="ARBA" id="ARBA00005187"/>
    </source>
</evidence>
<dbReference type="EC" id="6.3.5.4" evidence="2"/>
<evidence type="ECO:0000313" key="6">
    <source>
        <dbReference type="Proteomes" id="UP000294850"/>
    </source>
</evidence>
<dbReference type="SUPFAM" id="SSF52402">
    <property type="entry name" value="Adenine nucleotide alpha hydrolases-like"/>
    <property type="match status" value="1"/>
</dbReference>
<dbReference type="PANTHER" id="PTHR43284">
    <property type="entry name" value="ASPARAGINE SYNTHETASE (GLUTAMINE-HYDROLYZING)"/>
    <property type="match status" value="1"/>
</dbReference>
<dbReference type="AlphaFoldDB" id="A0A4R5DKC9"/>
<dbReference type="EMBL" id="SMFL01000013">
    <property type="protein sequence ID" value="TDE11083.1"/>
    <property type="molecule type" value="Genomic_DNA"/>
</dbReference>
<feature type="domain" description="Asparagine synthetase" evidence="4">
    <location>
        <begin position="204"/>
        <end position="595"/>
    </location>
</feature>
<keyword evidence="6" id="KW-1185">Reference proteome</keyword>
<dbReference type="GO" id="GO:0006529">
    <property type="term" value="P:asparagine biosynthetic process"/>
    <property type="evidence" value="ECO:0007669"/>
    <property type="project" value="InterPro"/>
</dbReference>
<comment type="pathway">
    <text evidence="1">Amino-acid biosynthesis; L-asparagine biosynthesis; L-asparagine from L-aspartate (L-Gln route): step 1/1.</text>
</comment>
<dbReference type="Gene3D" id="3.40.50.620">
    <property type="entry name" value="HUPs"/>
    <property type="match status" value="2"/>
</dbReference>
<gene>
    <name evidence="5" type="ORF">E0F88_26675</name>
</gene>
<dbReference type="RefSeq" id="WP_131961344.1">
    <property type="nucleotide sequence ID" value="NZ_SMFL01000013.1"/>
</dbReference>
<dbReference type="Proteomes" id="UP000294850">
    <property type="component" value="Unassembled WGS sequence"/>
</dbReference>
<evidence type="ECO:0000313" key="5">
    <source>
        <dbReference type="EMBL" id="TDE11083.1"/>
    </source>
</evidence>
<dbReference type="InterPro" id="IPR014729">
    <property type="entry name" value="Rossmann-like_a/b/a_fold"/>
</dbReference>
<dbReference type="PANTHER" id="PTHR43284:SF1">
    <property type="entry name" value="ASPARAGINE SYNTHETASE"/>
    <property type="match status" value="1"/>
</dbReference>
<dbReference type="InterPro" id="IPR029055">
    <property type="entry name" value="Ntn_hydrolases_N"/>
</dbReference>
<dbReference type="Pfam" id="PF00733">
    <property type="entry name" value="Asn_synthase"/>
    <property type="match status" value="1"/>
</dbReference>
<protein>
    <recommendedName>
        <fullName evidence="2">asparagine synthase (glutamine-hydrolyzing)</fullName>
        <ecNumber evidence="2">6.3.5.4</ecNumber>
    </recommendedName>
</protein>
<comment type="caution">
    <text evidence="5">The sequence shown here is derived from an EMBL/GenBank/DDBJ whole genome shotgun (WGS) entry which is preliminary data.</text>
</comment>
<dbReference type="InterPro" id="IPR051786">
    <property type="entry name" value="ASN_synthetase/amidase"/>
</dbReference>